<organism evidence="3 4">
    <name type="scientific">Peteryoungia desertarenae</name>
    <dbReference type="NCBI Taxonomy" id="1813451"/>
    <lineage>
        <taxon>Bacteria</taxon>
        <taxon>Pseudomonadati</taxon>
        <taxon>Pseudomonadota</taxon>
        <taxon>Alphaproteobacteria</taxon>
        <taxon>Hyphomicrobiales</taxon>
        <taxon>Rhizobiaceae</taxon>
        <taxon>Peteryoungia</taxon>
    </lineage>
</organism>
<evidence type="ECO:0000313" key="4">
    <source>
        <dbReference type="Proteomes" id="UP000308530"/>
    </source>
</evidence>
<keyword evidence="2" id="KW-0732">Signal</keyword>
<proteinExistence type="predicted"/>
<protein>
    <recommendedName>
        <fullName evidence="5">Secreted protein</fullName>
    </recommendedName>
</protein>
<reference evidence="3 4" key="1">
    <citation type="submission" date="2020-06" db="EMBL/GenBank/DDBJ databases">
        <title>Genome sequence of Rhizobium sp strain ADMK78.</title>
        <authorList>
            <person name="Rahi P."/>
        </authorList>
    </citation>
    <scope>NUCLEOTIDE SEQUENCE [LARGE SCALE GENOMIC DNA]</scope>
    <source>
        <strain evidence="3 4">ADMK78</strain>
    </source>
</reference>
<dbReference type="Proteomes" id="UP000308530">
    <property type="component" value="Chromosome"/>
</dbReference>
<gene>
    <name evidence="3" type="ORF">FE840_007145</name>
</gene>
<name>A0ABX6QM49_9HYPH</name>
<dbReference type="PROSITE" id="PS51257">
    <property type="entry name" value="PROKAR_LIPOPROTEIN"/>
    <property type="match status" value="1"/>
</dbReference>
<accession>A0ABX6QM49</accession>
<dbReference type="RefSeq" id="WP_138285531.1">
    <property type="nucleotide sequence ID" value="NZ_CP058350.1"/>
</dbReference>
<evidence type="ECO:0008006" key="5">
    <source>
        <dbReference type="Google" id="ProtNLM"/>
    </source>
</evidence>
<feature type="compositionally biased region" description="Basic and acidic residues" evidence="1">
    <location>
        <begin position="35"/>
        <end position="44"/>
    </location>
</feature>
<feature type="chain" id="PRO_5046405016" description="Secreted protein" evidence="2">
    <location>
        <begin position="29"/>
        <end position="76"/>
    </location>
</feature>
<sequence length="76" mass="8117">MTRDTSNASLWRMTAVVLASLLALSLTGCSEEQGESERMDREADVTLPATNTDRDPTPQSGTGGERQNASPFGTTK</sequence>
<feature type="compositionally biased region" description="Polar residues" evidence="1">
    <location>
        <begin position="57"/>
        <end position="76"/>
    </location>
</feature>
<dbReference type="EMBL" id="CP058350">
    <property type="protein sequence ID" value="QLF69332.1"/>
    <property type="molecule type" value="Genomic_DNA"/>
</dbReference>
<evidence type="ECO:0000313" key="3">
    <source>
        <dbReference type="EMBL" id="QLF69332.1"/>
    </source>
</evidence>
<feature type="signal peptide" evidence="2">
    <location>
        <begin position="1"/>
        <end position="28"/>
    </location>
</feature>
<evidence type="ECO:0000256" key="1">
    <source>
        <dbReference type="SAM" id="MobiDB-lite"/>
    </source>
</evidence>
<evidence type="ECO:0000256" key="2">
    <source>
        <dbReference type="SAM" id="SignalP"/>
    </source>
</evidence>
<feature type="region of interest" description="Disordered" evidence="1">
    <location>
        <begin position="29"/>
        <end position="76"/>
    </location>
</feature>
<keyword evidence="4" id="KW-1185">Reference proteome</keyword>